<evidence type="ECO:0000313" key="1">
    <source>
        <dbReference type="EMBL" id="ARD70635.1"/>
    </source>
</evidence>
<geneLocation type="plasmid" evidence="1">
    <name>pJB37</name>
</geneLocation>
<keyword evidence="1" id="KW-0614">Plasmid</keyword>
<proteinExistence type="predicted"/>
<dbReference type="EMBL" id="KY494864">
    <property type="protein sequence ID" value="ARD70635.1"/>
    <property type="molecule type" value="Genomic_DNA"/>
</dbReference>
<accession>A0A1V0M6W6</accession>
<dbReference type="AlphaFoldDB" id="A0A1V0M6W6"/>
<reference evidence="1" key="1">
    <citation type="submission" date="2017-01" db="EMBL/GenBank/DDBJ databases">
        <title>Complete nucleotide sequence of an IncP-2 blaVIM-2-harboring megaplasmid from Pseudomonas aeruginosa.</title>
        <authorList>
            <person name="Botelho J."/>
            <person name="Grosso F."/>
            <person name="Mabrouk A."/>
            <person name="Peixe L."/>
        </authorList>
    </citation>
    <scope>NUCLEOTIDE SEQUENCE</scope>
    <source>
        <strain evidence="1">FFUP_PS_37</strain>
        <plasmid evidence="1">pJB37</plasmid>
    </source>
</reference>
<organism evidence="1">
    <name type="scientific">Pseudomonas aeruginosa</name>
    <dbReference type="NCBI Taxonomy" id="287"/>
    <lineage>
        <taxon>Bacteria</taxon>
        <taxon>Pseudomonadati</taxon>
        <taxon>Pseudomonadota</taxon>
        <taxon>Gammaproteobacteria</taxon>
        <taxon>Pseudomonadales</taxon>
        <taxon>Pseudomonadaceae</taxon>
        <taxon>Pseudomonas</taxon>
    </lineage>
</organism>
<sequence length="120" mass="13967">MRYRLAYRHWAVRYPIGTSAAVCANQRRQPLLGEMSMLQFIRRMLGMEQLNLMEDNSTGSPRAMSDAELREWAQQLYVRCNTERLSSYGINPWTLLQAQLDDQALAEVRRWSGSPRPDMS</sequence>
<name>A0A1V0M6W6_PSEAI</name>
<protein>
    <submittedName>
        <fullName evidence="1">Uncharacterized protein</fullName>
    </submittedName>
</protein>